<evidence type="ECO:0000259" key="5">
    <source>
        <dbReference type="Pfam" id="PF07726"/>
    </source>
</evidence>
<dbReference type="eggNOG" id="COG0714">
    <property type="taxonomic scope" value="Bacteria"/>
</dbReference>
<evidence type="ECO:0000256" key="4">
    <source>
        <dbReference type="SAM" id="MobiDB-lite"/>
    </source>
</evidence>
<organism evidence="7 8">
    <name type="scientific">Blastococcus saxobsidens (strain DD2)</name>
    <dbReference type="NCBI Taxonomy" id="1146883"/>
    <lineage>
        <taxon>Bacteria</taxon>
        <taxon>Bacillati</taxon>
        <taxon>Actinomycetota</taxon>
        <taxon>Actinomycetes</taxon>
        <taxon>Geodermatophilales</taxon>
        <taxon>Geodermatophilaceae</taxon>
        <taxon>Blastococcus</taxon>
    </lineage>
</organism>
<accession>H6RQ93</accession>
<evidence type="ECO:0000256" key="1">
    <source>
        <dbReference type="ARBA" id="ARBA00022741"/>
    </source>
</evidence>
<dbReference type="Pfam" id="PF17863">
    <property type="entry name" value="AAA_lid_2"/>
    <property type="match status" value="1"/>
</dbReference>
<keyword evidence="2" id="KW-0067">ATP-binding</keyword>
<gene>
    <name evidence="7" type="primary">moxR1</name>
    <name evidence="7" type="ordered locus">BLASA_3192</name>
</gene>
<evidence type="ECO:0000256" key="3">
    <source>
        <dbReference type="ARBA" id="ARBA00061607"/>
    </source>
</evidence>
<evidence type="ECO:0000259" key="6">
    <source>
        <dbReference type="Pfam" id="PF17863"/>
    </source>
</evidence>
<dbReference type="PANTHER" id="PTHR42759">
    <property type="entry name" value="MOXR FAMILY PROTEIN"/>
    <property type="match status" value="1"/>
</dbReference>
<dbReference type="Gene3D" id="3.40.50.300">
    <property type="entry name" value="P-loop containing nucleotide triphosphate hydrolases"/>
    <property type="match status" value="1"/>
</dbReference>
<dbReference type="InterPro" id="IPR050764">
    <property type="entry name" value="CbbQ/NirQ/NorQ/GpvN"/>
</dbReference>
<dbReference type="AlphaFoldDB" id="H6RQ93"/>
<feature type="compositionally biased region" description="Gly residues" evidence="4">
    <location>
        <begin position="372"/>
        <end position="408"/>
    </location>
</feature>
<sequence>MSSAASTPTESVPAPSQAPVPPSVDAARLERVLFEIKRVIVGQDRLVERMLVALLARGHVLLEGVPGVAKTLAVETLARVVGGSFSRLQFTPDLVPADIIGTRIYKAGQDAFDTELGPVFANFVLTDEINRAPAKVQSALLEVMAERQVSIGGVTHPLPDPFLVLATQNPIESEGVYPLPEAQRDRFLMKVLVDYPTAEEEREIIYRMGSEPPVAETVLGPDELRRLQRTTSRVFVHHALVDYVVRLVVATRSPREHGMEDVANWVSYGASPRASLGLIAASRALALVRGRDYVLPQDVLDVTADVLRHRLVLSYDALADGVPADHIVKRIVQTVPLPQVAPRQGASGGPGQPGGPSVPAGPFYGPPQGAPWGQGGPQGPGTQYGPGPQGSGPQGHGSHGNGPQGNGGAHASDGPGRHNGTASGPQQA</sequence>
<feature type="region of interest" description="Disordered" evidence="4">
    <location>
        <begin position="1"/>
        <end position="21"/>
    </location>
</feature>
<dbReference type="GO" id="GO:0005524">
    <property type="term" value="F:ATP binding"/>
    <property type="evidence" value="ECO:0007669"/>
    <property type="project" value="UniProtKB-KW"/>
</dbReference>
<dbReference type="PANTHER" id="PTHR42759:SF1">
    <property type="entry name" value="MAGNESIUM-CHELATASE SUBUNIT CHLD"/>
    <property type="match status" value="1"/>
</dbReference>
<dbReference type="STRING" id="1146883.BLASA_3192"/>
<evidence type="ECO:0000313" key="8">
    <source>
        <dbReference type="Proteomes" id="UP000007517"/>
    </source>
</evidence>
<dbReference type="Pfam" id="PF07726">
    <property type="entry name" value="AAA_3"/>
    <property type="match status" value="1"/>
</dbReference>
<keyword evidence="8" id="KW-1185">Reference proteome</keyword>
<dbReference type="InterPro" id="IPR041628">
    <property type="entry name" value="ChlI/MoxR_AAA_lid"/>
</dbReference>
<proteinExistence type="inferred from homology"/>
<feature type="domain" description="ATPase AAA-3" evidence="5">
    <location>
        <begin position="59"/>
        <end position="189"/>
    </location>
</feature>
<feature type="domain" description="ChlI/MoxR AAA lid" evidence="6">
    <location>
        <begin position="266"/>
        <end position="331"/>
    </location>
</feature>
<dbReference type="GO" id="GO:0016887">
    <property type="term" value="F:ATP hydrolysis activity"/>
    <property type="evidence" value="ECO:0007669"/>
    <property type="project" value="InterPro"/>
</dbReference>
<dbReference type="SUPFAM" id="SSF52540">
    <property type="entry name" value="P-loop containing nucleoside triphosphate hydrolases"/>
    <property type="match status" value="1"/>
</dbReference>
<feature type="compositionally biased region" description="Polar residues" evidence="4">
    <location>
        <begin position="1"/>
        <end position="10"/>
    </location>
</feature>
<dbReference type="EMBL" id="FO117623">
    <property type="protein sequence ID" value="CCG04060.1"/>
    <property type="molecule type" value="Genomic_DNA"/>
</dbReference>
<dbReference type="Proteomes" id="UP000007517">
    <property type="component" value="Chromosome"/>
</dbReference>
<comment type="similarity">
    <text evidence="3">Belongs to the MoxR family.</text>
</comment>
<reference evidence="7 8" key="1">
    <citation type="journal article" date="2012" name="J. Bacteriol.">
        <title>Genome Sequence of Blastococcus saxobsidens DD2, a Stone-Inhabiting Bacterium.</title>
        <authorList>
            <person name="Chouaia B."/>
            <person name="Crotti E."/>
            <person name="Brusetti L."/>
            <person name="Daffonchio D."/>
            <person name="Essoussi I."/>
            <person name="Nouioui I."/>
            <person name="Sbissi I."/>
            <person name="Ghodhbane-Gtari F."/>
            <person name="Gtari M."/>
            <person name="Vacherie B."/>
            <person name="Barbe V."/>
            <person name="Medigue C."/>
            <person name="Gury J."/>
            <person name="Pujic P."/>
            <person name="Normand P."/>
        </authorList>
    </citation>
    <scope>NUCLEOTIDE SEQUENCE [LARGE SCALE GENOMIC DNA]</scope>
    <source>
        <strain evidence="7 8">DD2</strain>
    </source>
</reference>
<dbReference type="Gene3D" id="1.10.8.80">
    <property type="entry name" value="Magnesium chelatase subunit I, C-Terminal domain"/>
    <property type="match status" value="1"/>
</dbReference>
<evidence type="ECO:0000313" key="7">
    <source>
        <dbReference type="EMBL" id="CCG04060.1"/>
    </source>
</evidence>
<keyword evidence="1" id="KW-0547">Nucleotide-binding</keyword>
<reference evidence="8" key="2">
    <citation type="submission" date="2012-02" db="EMBL/GenBank/DDBJ databases">
        <title>Complete genome sequence of Blastococcus saxobsidens strain DD2.</title>
        <authorList>
            <person name="Genoscope."/>
        </authorList>
    </citation>
    <scope>NUCLEOTIDE SEQUENCE [LARGE SCALE GENOMIC DNA]</scope>
    <source>
        <strain evidence="8">DD2</strain>
    </source>
</reference>
<feature type="region of interest" description="Disordered" evidence="4">
    <location>
        <begin position="340"/>
        <end position="428"/>
    </location>
</feature>
<evidence type="ECO:0000256" key="2">
    <source>
        <dbReference type="ARBA" id="ARBA00022840"/>
    </source>
</evidence>
<dbReference type="HOGENOM" id="CLU_034716_0_0_11"/>
<dbReference type="FunFam" id="3.40.50.300:FF:000640">
    <property type="entry name" value="MoxR family ATPase"/>
    <property type="match status" value="1"/>
</dbReference>
<dbReference type="InterPro" id="IPR027417">
    <property type="entry name" value="P-loop_NTPase"/>
</dbReference>
<dbReference type="InterPro" id="IPR011703">
    <property type="entry name" value="ATPase_AAA-3"/>
</dbReference>
<name>H6RQ93_BLASD</name>
<dbReference type="KEGG" id="bsd:BLASA_3192"/>
<protein>
    <submittedName>
        <fullName evidence="7">MoxR-like ATPase</fullName>
    </submittedName>
</protein>